<feature type="coiled-coil region" evidence="1">
    <location>
        <begin position="221"/>
        <end position="248"/>
    </location>
</feature>
<keyword evidence="1" id="KW-0175">Coiled coil</keyword>
<evidence type="ECO:0000256" key="1">
    <source>
        <dbReference type="SAM" id="Coils"/>
    </source>
</evidence>
<evidence type="ECO:0000313" key="3">
    <source>
        <dbReference type="EMBL" id="AGG16221.1"/>
    </source>
</evidence>
<sequence>MPDSESRSGASSPEAESPVQRYNALLARLGQEQERLERLTREHGVANELLQQLSIRRVVAKREFQLLQNELYRLRLSLAGAETRLEPQKQAYRRVQELVRGLRADRQTLDRRLAEIAPKADAQAKRLEALKREVEEQQDRLAALEESKLQLVSEIAQRLTRASLDGERIEAELNDVAMRYRDMITQRDAIQGEVVQGNAALEGARQEVAALAAEVAGKRRIFDLLAELAKAQADRDRLRMESEESQAALRHGQAERDARQARLVVLEAELTASVAAADAQAQRLAVCQRAQDAAQAAQAALTASESEVGALEAGLEAAAQELLVLDGQRAAAQAQVVRIAAVGQFLR</sequence>
<dbReference type="AlphaFoldDB" id="M1RVI3"/>
<evidence type="ECO:0000256" key="2">
    <source>
        <dbReference type="SAM" id="MobiDB-lite"/>
    </source>
</evidence>
<name>M1RVI3_UNCXX</name>
<dbReference type="EMBL" id="KC196888">
    <property type="protein sequence ID" value="AGG16221.1"/>
    <property type="molecule type" value="Genomic_DNA"/>
</dbReference>
<feature type="coiled-coil region" evidence="1">
    <location>
        <begin position="117"/>
        <end position="154"/>
    </location>
</feature>
<proteinExistence type="predicted"/>
<organism evidence="3">
    <name type="scientific">bacterium FH-1</name>
    <dbReference type="NCBI Taxonomy" id="1297054"/>
    <lineage>
        <taxon>Bacteria</taxon>
    </lineage>
</organism>
<reference evidence="3" key="1">
    <citation type="journal article" date="2013" name="Environ. Microbiol.">
        <title>Comparative genomic analysis of magnetotactic bacteria from the Deltaproteobacteria provides new insights into magnetite and greigite magnetosome genes required for magnetotaxis.</title>
        <authorList>
            <person name="Lefevre C.T."/>
            <person name="Trubitsyn D."/>
            <person name="Abreu F."/>
            <person name="Kolinko S."/>
            <person name="Jogler C."/>
            <person name="de Almeida L.G."/>
            <person name="de Vasconcelos A.T."/>
            <person name="Kube M."/>
            <person name="Reinhardt R."/>
            <person name="Lins U."/>
            <person name="Pignol D."/>
            <person name="Schuler D."/>
            <person name="Bazylinski D.A."/>
            <person name="Ginet N."/>
        </authorList>
    </citation>
    <scope>NUCLEOTIDE SEQUENCE</scope>
    <source>
        <strain evidence="3">FH-1</strain>
    </source>
</reference>
<accession>M1RVI3</accession>
<feature type="region of interest" description="Disordered" evidence="2">
    <location>
        <begin position="1"/>
        <end position="20"/>
    </location>
</feature>
<protein>
    <submittedName>
        <fullName evidence="3">Magnetosome protein Mad21</fullName>
    </submittedName>
</protein>